<dbReference type="EMBL" id="CP015453">
    <property type="protein sequence ID" value="AWH96428.1"/>
    <property type="molecule type" value="Genomic_DNA"/>
</dbReference>
<dbReference type="InterPro" id="IPR011606">
    <property type="entry name" value="Brnchd-chn_aa_trnsp_permease"/>
</dbReference>
<feature type="transmembrane region" description="Helical" evidence="8">
    <location>
        <begin position="122"/>
        <end position="145"/>
    </location>
</feature>
<comment type="subcellular location">
    <subcellularLocation>
        <location evidence="1">Cell membrane</location>
        <topology evidence="1">Multi-pass membrane protein</topology>
    </subcellularLocation>
</comment>
<comment type="similarity">
    <text evidence="2">Belongs to the AzlC family.</text>
</comment>
<evidence type="ECO:0000256" key="1">
    <source>
        <dbReference type="ARBA" id="ARBA00004651"/>
    </source>
</evidence>
<dbReference type="RefSeq" id="WP_107745741.1">
    <property type="nucleotide sequence ID" value="NZ_CP015453.1"/>
</dbReference>
<dbReference type="Proteomes" id="UP000244903">
    <property type="component" value="Chromosome"/>
</dbReference>
<keyword evidence="7 8" id="KW-0472">Membrane</keyword>
<gene>
    <name evidence="9" type="ORF">A6048_14075</name>
</gene>
<dbReference type="GO" id="GO:0005886">
    <property type="term" value="C:plasma membrane"/>
    <property type="evidence" value="ECO:0007669"/>
    <property type="project" value="UniProtKB-SubCell"/>
</dbReference>
<sequence>MAIAPIVAIASAVGVVGVAYESMASAAGVPPWLVVLAAVLVLSASSELVFIGVIASGGLPWIAVGAGLLVNLRNFVYGFSASAFLPGQGVRRLFSAHLVNDESVAFALAQPQSARRLTAFRAVGVALLIAWPLGAAIGVLIGYVLPDPSRLGLDAAFPAVFVAILLGSVTRRTVAPAAAGATIAAAATPFVAAGMAPVLGVIGLLAAARRRGHRV</sequence>
<evidence type="ECO:0000256" key="4">
    <source>
        <dbReference type="ARBA" id="ARBA00022475"/>
    </source>
</evidence>
<evidence type="ECO:0008006" key="11">
    <source>
        <dbReference type="Google" id="ProtNLM"/>
    </source>
</evidence>
<name>A0AAD0JVQ2_9ACTN</name>
<evidence type="ECO:0000256" key="3">
    <source>
        <dbReference type="ARBA" id="ARBA00022448"/>
    </source>
</evidence>
<evidence type="ECO:0000256" key="5">
    <source>
        <dbReference type="ARBA" id="ARBA00022692"/>
    </source>
</evidence>
<evidence type="ECO:0000256" key="7">
    <source>
        <dbReference type="ARBA" id="ARBA00023136"/>
    </source>
</evidence>
<dbReference type="AlphaFoldDB" id="A0AAD0JVQ2"/>
<keyword evidence="4" id="KW-1003">Cell membrane</keyword>
<protein>
    <recommendedName>
        <fullName evidence="11">Branched-subunit amino acid permease</fullName>
    </recommendedName>
</protein>
<dbReference type="PANTHER" id="PTHR34979:SF1">
    <property type="entry name" value="INNER MEMBRANE PROTEIN YGAZ"/>
    <property type="match status" value="1"/>
</dbReference>
<evidence type="ECO:0000256" key="2">
    <source>
        <dbReference type="ARBA" id="ARBA00010735"/>
    </source>
</evidence>
<dbReference type="GO" id="GO:1903785">
    <property type="term" value="P:L-valine transmembrane transport"/>
    <property type="evidence" value="ECO:0007669"/>
    <property type="project" value="TreeGrafter"/>
</dbReference>
<feature type="transmembrane region" description="Helical" evidence="8">
    <location>
        <begin position="181"/>
        <end position="208"/>
    </location>
</feature>
<feature type="transmembrane region" description="Helical" evidence="8">
    <location>
        <begin position="50"/>
        <end position="70"/>
    </location>
</feature>
<keyword evidence="5 8" id="KW-0812">Transmembrane</keyword>
<evidence type="ECO:0000313" key="9">
    <source>
        <dbReference type="EMBL" id="AWH96428.1"/>
    </source>
</evidence>
<dbReference type="KEGG" id="dpc:A6048_14075"/>
<evidence type="ECO:0000313" key="10">
    <source>
        <dbReference type="Proteomes" id="UP000244903"/>
    </source>
</evidence>
<dbReference type="Pfam" id="PF03591">
    <property type="entry name" value="AzlC"/>
    <property type="match status" value="1"/>
</dbReference>
<reference evidence="9 10" key="1">
    <citation type="submission" date="2016-04" db="EMBL/GenBank/DDBJ databases">
        <title>Complete genome sequence of the haloalkaliphilic hydrocarbon-degrading bacterium Dietzia psychralcaliphila ILA-1T, isolated from a drain of a fish product-processing plant.</title>
        <authorList>
            <person name="Zhao J."/>
            <person name="Hu B."/>
            <person name="Geng S."/>
            <person name="Nie Y."/>
            <person name="Tang Y."/>
        </authorList>
    </citation>
    <scope>NUCLEOTIDE SEQUENCE [LARGE SCALE GENOMIC DNA]</scope>
    <source>
        <strain evidence="9 10">ILA-1</strain>
    </source>
</reference>
<dbReference type="PANTHER" id="PTHR34979">
    <property type="entry name" value="INNER MEMBRANE PROTEIN YGAZ"/>
    <property type="match status" value="1"/>
</dbReference>
<organism evidence="9 10">
    <name type="scientific">Dietzia psychralcaliphila</name>
    <dbReference type="NCBI Taxonomy" id="139021"/>
    <lineage>
        <taxon>Bacteria</taxon>
        <taxon>Bacillati</taxon>
        <taxon>Actinomycetota</taxon>
        <taxon>Actinomycetes</taxon>
        <taxon>Mycobacteriales</taxon>
        <taxon>Dietziaceae</taxon>
        <taxon>Dietzia</taxon>
    </lineage>
</organism>
<accession>A0AAD0JVQ2</accession>
<evidence type="ECO:0000256" key="8">
    <source>
        <dbReference type="SAM" id="Phobius"/>
    </source>
</evidence>
<keyword evidence="10" id="KW-1185">Reference proteome</keyword>
<proteinExistence type="inferred from homology"/>
<evidence type="ECO:0000256" key="6">
    <source>
        <dbReference type="ARBA" id="ARBA00022989"/>
    </source>
</evidence>
<keyword evidence="6 8" id="KW-1133">Transmembrane helix</keyword>
<keyword evidence="3" id="KW-0813">Transport</keyword>